<proteinExistence type="predicted"/>
<dbReference type="InterPro" id="IPR015904">
    <property type="entry name" value="Sulphide_quinone_reductase"/>
</dbReference>
<feature type="domain" description="FAD/NAD(P)-binding" evidence="1">
    <location>
        <begin position="58"/>
        <end position="172"/>
    </location>
</feature>
<dbReference type="OrthoDB" id="9802771at2"/>
<dbReference type="RefSeq" id="WP_090253576.1">
    <property type="nucleotide sequence ID" value="NZ_FOAA01000009.1"/>
</dbReference>
<dbReference type="SUPFAM" id="SSF51905">
    <property type="entry name" value="FAD/NAD(P)-binding domain"/>
    <property type="match status" value="1"/>
</dbReference>
<evidence type="ECO:0000259" key="1">
    <source>
        <dbReference type="Pfam" id="PF07992"/>
    </source>
</evidence>
<accession>A0A1H7MBM5</accession>
<dbReference type="STRING" id="1396821.SAMN05444515_10936"/>
<dbReference type="InterPro" id="IPR006311">
    <property type="entry name" value="TAT_signal"/>
</dbReference>
<organism evidence="2 3">
    <name type="scientific">Ectothiorhodospira marina</name>
    <dbReference type="NCBI Taxonomy" id="1396821"/>
    <lineage>
        <taxon>Bacteria</taxon>
        <taxon>Pseudomonadati</taxon>
        <taxon>Pseudomonadota</taxon>
        <taxon>Gammaproteobacteria</taxon>
        <taxon>Chromatiales</taxon>
        <taxon>Ectothiorhodospiraceae</taxon>
        <taxon>Ectothiorhodospira</taxon>
    </lineage>
</organism>
<gene>
    <name evidence="2" type="ORF">SAMN05444515_10936</name>
</gene>
<dbReference type="GO" id="GO:0071949">
    <property type="term" value="F:FAD binding"/>
    <property type="evidence" value="ECO:0007669"/>
    <property type="project" value="TreeGrafter"/>
</dbReference>
<evidence type="ECO:0000313" key="3">
    <source>
        <dbReference type="Proteomes" id="UP000199256"/>
    </source>
</evidence>
<reference evidence="3" key="1">
    <citation type="submission" date="2016-10" db="EMBL/GenBank/DDBJ databases">
        <authorList>
            <person name="Varghese N."/>
            <person name="Submissions S."/>
        </authorList>
    </citation>
    <scope>NUCLEOTIDE SEQUENCE [LARGE SCALE GENOMIC DNA]</scope>
    <source>
        <strain evidence="3">DSM 241</strain>
    </source>
</reference>
<dbReference type="Gene3D" id="3.50.50.60">
    <property type="entry name" value="FAD/NAD(P)-binding domain"/>
    <property type="match status" value="2"/>
</dbReference>
<dbReference type="PANTHER" id="PTHR10632">
    <property type="entry name" value="SULFIDE:QUINONE OXIDOREDUCTASE"/>
    <property type="match status" value="1"/>
</dbReference>
<dbReference type="Proteomes" id="UP000199256">
    <property type="component" value="Unassembled WGS sequence"/>
</dbReference>
<dbReference type="GO" id="GO:0070221">
    <property type="term" value="P:sulfide oxidation, using sulfide:quinone oxidoreductase"/>
    <property type="evidence" value="ECO:0007669"/>
    <property type="project" value="TreeGrafter"/>
</dbReference>
<keyword evidence="3" id="KW-1185">Reference proteome</keyword>
<dbReference type="EMBL" id="FOAA01000009">
    <property type="protein sequence ID" value="SEL08574.1"/>
    <property type="molecule type" value="Genomic_DNA"/>
</dbReference>
<dbReference type="PROSITE" id="PS51318">
    <property type="entry name" value="TAT"/>
    <property type="match status" value="1"/>
</dbReference>
<dbReference type="Pfam" id="PF07992">
    <property type="entry name" value="Pyr_redox_2"/>
    <property type="match status" value="1"/>
</dbReference>
<name>A0A1H7MBM5_9GAMM</name>
<sequence length="453" mass="49833">MSQKDKHIQSAVQRALGNEGLSRRDFLRLSGGGALLAGAASSGLLYPGAARAVPTNARIVIVGAGAAGLSCATRLSRELDGAQITLIDRREEHYYQPGFTLVGTGVWGVAKTTDKNSRYIPSGVSWIQDMVAEYDPDNNRVITDDGRTVEYDYLMVATGLQINYTDIEGMSTDLIGQRGVGCVYDRPDHAQRTWGVIDHFVDNGGVGLFTRPPGAIKCAGAPLKVTMLTESRMKERGTRDRAEMHYLPPGAGLFSQPDADDFLSKHFPERGIEIHWDHPLRAIDPDAKTATFATPLGDETLDYDFIHVVPPMSAPDSLRESELAAQEAPFQGWLEVDRHTLQHNRYPNVFGAGDINGVPIGKTAASVKSQVPVAVENMIQAIQGRENSARYDGYTSCPLITELGKAILVEFDYDLNMKPSFPFISPYEEHWVPWVMKDRLLLAAYRAMLRGRI</sequence>
<dbReference type="InterPro" id="IPR036188">
    <property type="entry name" value="FAD/NAD-bd_sf"/>
</dbReference>
<dbReference type="PRINTS" id="PR00368">
    <property type="entry name" value="FADPNR"/>
</dbReference>
<dbReference type="InterPro" id="IPR023753">
    <property type="entry name" value="FAD/NAD-binding_dom"/>
</dbReference>
<protein>
    <submittedName>
        <fullName evidence="2">Sulfide:quinone oxidoreductase</fullName>
    </submittedName>
</protein>
<dbReference type="AlphaFoldDB" id="A0A1H7MBM5"/>
<dbReference type="GO" id="GO:0070224">
    <property type="term" value="F:sulfide:quinone oxidoreductase activity"/>
    <property type="evidence" value="ECO:0007669"/>
    <property type="project" value="TreeGrafter"/>
</dbReference>
<evidence type="ECO:0000313" key="2">
    <source>
        <dbReference type="EMBL" id="SEL08574.1"/>
    </source>
</evidence>
<dbReference type="PANTHER" id="PTHR10632:SF2">
    <property type="entry name" value="SULFIDE:QUINONE OXIDOREDUCTASE, MITOCHONDRIAL"/>
    <property type="match status" value="1"/>
</dbReference>